<dbReference type="NCBIfam" id="TIGR00125">
    <property type="entry name" value="cyt_tran_rel"/>
    <property type="match status" value="1"/>
</dbReference>
<dbReference type="PANTHER" id="PTHR10739">
    <property type="entry name" value="CYTIDYLYLTRANSFERASE"/>
    <property type="match status" value="1"/>
</dbReference>
<keyword evidence="7" id="KW-1208">Phospholipid metabolism</keyword>
<evidence type="ECO:0000256" key="6">
    <source>
        <dbReference type="ARBA" id="ARBA00023209"/>
    </source>
</evidence>
<dbReference type="InterPro" id="IPR041723">
    <property type="entry name" value="CCT"/>
</dbReference>
<dbReference type="AlphaFoldDB" id="A0AA88GXC6"/>
<feature type="compositionally biased region" description="Acidic residues" evidence="9">
    <location>
        <begin position="270"/>
        <end position="293"/>
    </location>
</feature>
<evidence type="ECO:0000256" key="5">
    <source>
        <dbReference type="ARBA" id="ARBA00023098"/>
    </source>
</evidence>
<dbReference type="RefSeq" id="XP_044552747.1">
    <property type="nucleotide sequence ID" value="XM_044691302.1"/>
</dbReference>
<feature type="domain" description="Cytidyltransferase-like" evidence="10">
    <location>
        <begin position="82"/>
        <end position="209"/>
    </location>
</feature>
<feature type="compositionally biased region" description="Polar residues" evidence="9">
    <location>
        <begin position="20"/>
        <end position="31"/>
    </location>
</feature>
<feature type="compositionally biased region" description="Basic and acidic residues" evidence="9">
    <location>
        <begin position="260"/>
        <end position="269"/>
    </location>
</feature>
<keyword evidence="6" id="KW-0594">Phospholipid biosynthesis</keyword>
<dbReference type="GO" id="GO:0004105">
    <property type="term" value="F:choline-phosphate cytidylyltransferase activity"/>
    <property type="evidence" value="ECO:0007669"/>
    <property type="project" value="UniProtKB-EC"/>
</dbReference>
<dbReference type="Gene3D" id="3.40.50.620">
    <property type="entry name" value="HUPs"/>
    <property type="match status" value="1"/>
</dbReference>
<dbReference type="PANTHER" id="PTHR10739:SF13">
    <property type="entry name" value="CHOLINE-PHOSPHATE CYTIDYLYLTRANSFERASE"/>
    <property type="match status" value="1"/>
</dbReference>
<evidence type="ECO:0000256" key="4">
    <source>
        <dbReference type="ARBA" id="ARBA00022695"/>
    </source>
</evidence>
<dbReference type="InterPro" id="IPR045049">
    <property type="entry name" value="Pcy1-like"/>
</dbReference>
<evidence type="ECO:0000313" key="11">
    <source>
        <dbReference type="EMBL" id="KAG2388755.1"/>
    </source>
</evidence>
<evidence type="ECO:0000256" key="7">
    <source>
        <dbReference type="ARBA" id="ARBA00023264"/>
    </source>
</evidence>
<keyword evidence="12" id="KW-1185">Reference proteome</keyword>
<dbReference type="SUPFAM" id="SSF52374">
    <property type="entry name" value="Nucleotidylyl transferase"/>
    <property type="match status" value="1"/>
</dbReference>
<dbReference type="Pfam" id="PF01467">
    <property type="entry name" value="CTP_transf_like"/>
    <property type="match status" value="1"/>
</dbReference>
<dbReference type="EMBL" id="PYSW02000009">
    <property type="protein sequence ID" value="KAG2388755.1"/>
    <property type="molecule type" value="Genomic_DNA"/>
</dbReference>
<keyword evidence="3" id="KW-0808">Transferase</keyword>
<evidence type="ECO:0000313" key="12">
    <source>
        <dbReference type="Proteomes" id="UP000816034"/>
    </source>
</evidence>
<dbReference type="GO" id="GO:0031210">
    <property type="term" value="F:phosphatidylcholine binding"/>
    <property type="evidence" value="ECO:0007669"/>
    <property type="project" value="TreeGrafter"/>
</dbReference>
<evidence type="ECO:0000259" key="10">
    <source>
        <dbReference type="Pfam" id="PF01467"/>
    </source>
</evidence>
<gene>
    <name evidence="11" type="ORF">C9374_000194</name>
</gene>
<name>A0AA88GXC6_NAELO</name>
<evidence type="ECO:0000256" key="1">
    <source>
        <dbReference type="ARBA" id="ARBA00010101"/>
    </source>
</evidence>
<evidence type="ECO:0000256" key="9">
    <source>
        <dbReference type="SAM" id="MobiDB-lite"/>
    </source>
</evidence>
<accession>A0AA88GXC6</accession>
<dbReference type="GeneID" id="68092656"/>
<keyword evidence="5" id="KW-0443">Lipid metabolism</keyword>
<dbReference type="EC" id="2.7.7.15" evidence="8"/>
<dbReference type="Proteomes" id="UP000816034">
    <property type="component" value="Unassembled WGS sequence"/>
</dbReference>
<protein>
    <recommendedName>
        <fullName evidence="8">choline-phosphate cytidylyltransferase</fullName>
        <ecNumber evidence="8">2.7.7.15</ecNumber>
    </recommendedName>
</protein>
<sequence>MKRTFDESGVAHNESDDQMNHQNGNDTNMEPNNKKVKQTVLEVDFSKFKEGDIITESDGRYEFRMLQGNLCRVPLDRPVRVYADGIYDLFHFGHMRSLQQAKNLFPDTQLIVGVCSDEDTWRIKGKTVLTENERYEGVSHCRYVDEVVQAAPWVVTPEFVLEHNIDFVSHGEDLSVDENGNDVYEGLKKMHRFLTIKRTEGISTSDIIMRIVKERDTYIERNLKRGYTPDQLGIGLVGKTVHGVKQLIGGIVNVFSPRKAKAESKITEEENKEETDAAEPTEGGIFDDEEENGAEQVSDQAEDKEEIDTSEH</sequence>
<evidence type="ECO:0000256" key="2">
    <source>
        <dbReference type="ARBA" id="ARBA00022516"/>
    </source>
</evidence>
<proteinExistence type="inferred from homology"/>
<evidence type="ECO:0000256" key="3">
    <source>
        <dbReference type="ARBA" id="ARBA00022679"/>
    </source>
</evidence>
<dbReference type="InterPro" id="IPR014729">
    <property type="entry name" value="Rossmann-like_a/b/a_fold"/>
</dbReference>
<keyword evidence="2" id="KW-0444">Lipid biosynthesis</keyword>
<reference evidence="11 12" key="1">
    <citation type="journal article" date="2018" name="BMC Genomics">
        <title>The genome of Naegleria lovaniensis, the basis for a comparative approach to unravel pathogenicity factors of the human pathogenic amoeba N. fowleri.</title>
        <authorList>
            <person name="Liechti N."/>
            <person name="Schurch N."/>
            <person name="Bruggmann R."/>
            <person name="Wittwer M."/>
        </authorList>
    </citation>
    <scope>NUCLEOTIDE SEQUENCE [LARGE SCALE GENOMIC DNA]</scope>
    <source>
        <strain evidence="11 12">ATCC 30569</strain>
    </source>
</reference>
<keyword evidence="4" id="KW-0548">Nucleotidyltransferase</keyword>
<feature type="region of interest" description="Disordered" evidence="9">
    <location>
        <begin position="260"/>
        <end position="312"/>
    </location>
</feature>
<dbReference type="CDD" id="cd02174">
    <property type="entry name" value="CCT"/>
    <property type="match status" value="1"/>
</dbReference>
<comment type="caution">
    <text evidence="11">The sequence shown here is derived from an EMBL/GenBank/DDBJ whole genome shotgun (WGS) entry which is preliminary data.</text>
</comment>
<dbReference type="InterPro" id="IPR004821">
    <property type="entry name" value="Cyt_trans-like"/>
</dbReference>
<feature type="region of interest" description="Disordered" evidence="9">
    <location>
        <begin position="1"/>
        <end position="33"/>
    </location>
</feature>
<evidence type="ECO:0000256" key="8">
    <source>
        <dbReference type="ARBA" id="ARBA00026101"/>
    </source>
</evidence>
<comment type="similarity">
    <text evidence="1">Belongs to the cytidylyltransferase family.</text>
</comment>
<organism evidence="11 12">
    <name type="scientific">Naegleria lovaniensis</name>
    <name type="common">Amoeba</name>
    <dbReference type="NCBI Taxonomy" id="51637"/>
    <lineage>
        <taxon>Eukaryota</taxon>
        <taxon>Discoba</taxon>
        <taxon>Heterolobosea</taxon>
        <taxon>Tetramitia</taxon>
        <taxon>Eutetramitia</taxon>
        <taxon>Vahlkampfiidae</taxon>
        <taxon>Naegleria</taxon>
    </lineage>
</organism>